<comment type="similarity">
    <text evidence="2 6">Belongs to the Mediator complex subunit 10 family.</text>
</comment>
<gene>
    <name evidence="6" type="primary">MED10</name>
    <name evidence="8" type="ORF">SeLEV6574_g06582</name>
    <name evidence="9" type="ORF">SeMB42_g05815</name>
</gene>
<keyword evidence="4 6" id="KW-0804">Transcription</keyword>
<evidence type="ECO:0000313" key="9">
    <source>
        <dbReference type="EMBL" id="TPX40910.1"/>
    </source>
</evidence>
<keyword evidence="3 6" id="KW-0805">Transcription regulation</keyword>
<dbReference type="InterPro" id="IPR019145">
    <property type="entry name" value="Mediator_Med10"/>
</dbReference>
<dbReference type="EMBL" id="QEAN01000295">
    <property type="protein sequence ID" value="TPX40910.1"/>
    <property type="molecule type" value="Genomic_DNA"/>
</dbReference>
<dbReference type="Pfam" id="PF09748">
    <property type="entry name" value="Med10"/>
    <property type="match status" value="1"/>
</dbReference>
<evidence type="ECO:0000313" key="8">
    <source>
        <dbReference type="EMBL" id="TPX40503.1"/>
    </source>
</evidence>
<dbReference type="GO" id="GO:0003712">
    <property type="term" value="F:transcription coregulator activity"/>
    <property type="evidence" value="ECO:0007669"/>
    <property type="project" value="InterPro"/>
</dbReference>
<feature type="region of interest" description="Disordered" evidence="7">
    <location>
        <begin position="168"/>
        <end position="189"/>
    </location>
</feature>
<evidence type="ECO:0000256" key="7">
    <source>
        <dbReference type="SAM" id="MobiDB-lite"/>
    </source>
</evidence>
<comment type="subcellular location">
    <subcellularLocation>
        <location evidence="1 6">Nucleus</location>
    </subcellularLocation>
</comment>
<dbReference type="Proteomes" id="UP000320475">
    <property type="component" value="Unassembled WGS sequence"/>
</dbReference>
<evidence type="ECO:0000256" key="1">
    <source>
        <dbReference type="ARBA" id="ARBA00004123"/>
    </source>
</evidence>
<evidence type="ECO:0000256" key="6">
    <source>
        <dbReference type="RuleBase" id="RU364146"/>
    </source>
</evidence>
<feature type="compositionally biased region" description="Low complexity" evidence="7">
    <location>
        <begin position="169"/>
        <end position="189"/>
    </location>
</feature>
<evidence type="ECO:0000313" key="11">
    <source>
        <dbReference type="Proteomes" id="UP000320475"/>
    </source>
</evidence>
<name>A0A507CN08_9FUNG</name>
<reference evidence="10 11" key="1">
    <citation type="journal article" date="2019" name="Sci. Rep.">
        <title>Comparative genomics of chytrid fungi reveal insights into the obligate biotrophic and pathogenic lifestyle of Synchytrium endobioticum.</title>
        <authorList>
            <person name="van de Vossenberg B.T.L.H."/>
            <person name="Warris S."/>
            <person name="Nguyen H.D.T."/>
            <person name="van Gent-Pelzer M.P.E."/>
            <person name="Joly D.L."/>
            <person name="van de Geest H.C."/>
            <person name="Bonants P.J.M."/>
            <person name="Smith D.S."/>
            <person name="Levesque C.A."/>
            <person name="van der Lee T.A.J."/>
        </authorList>
    </citation>
    <scope>NUCLEOTIDE SEQUENCE [LARGE SCALE GENOMIC DNA]</scope>
    <source>
        <strain evidence="8 11">LEV6574</strain>
        <strain evidence="9 10">MB42</strain>
    </source>
</reference>
<comment type="subunit">
    <text evidence="6">Component of the Mediator complex.</text>
</comment>
<proteinExistence type="inferred from homology"/>
<evidence type="ECO:0000313" key="10">
    <source>
        <dbReference type="Proteomes" id="UP000317494"/>
    </source>
</evidence>
<evidence type="ECO:0000256" key="2">
    <source>
        <dbReference type="ARBA" id="ARBA00005389"/>
    </source>
</evidence>
<dbReference type="EMBL" id="QEAM01000384">
    <property type="protein sequence ID" value="TPX40503.1"/>
    <property type="molecule type" value="Genomic_DNA"/>
</dbReference>
<accession>A0A507CN08</accession>
<dbReference type="GO" id="GO:0016592">
    <property type="term" value="C:mediator complex"/>
    <property type="evidence" value="ECO:0007669"/>
    <property type="project" value="InterPro"/>
</dbReference>
<evidence type="ECO:0000256" key="3">
    <source>
        <dbReference type="ARBA" id="ARBA00023015"/>
    </source>
</evidence>
<comment type="caution">
    <text evidence="8">The sequence shown here is derived from an EMBL/GenBank/DDBJ whole genome shotgun (WGS) entry which is preliminary data.</text>
</comment>
<organism evidence="8 11">
    <name type="scientific">Synchytrium endobioticum</name>
    <dbReference type="NCBI Taxonomy" id="286115"/>
    <lineage>
        <taxon>Eukaryota</taxon>
        <taxon>Fungi</taxon>
        <taxon>Fungi incertae sedis</taxon>
        <taxon>Chytridiomycota</taxon>
        <taxon>Chytridiomycota incertae sedis</taxon>
        <taxon>Chytridiomycetes</taxon>
        <taxon>Synchytriales</taxon>
        <taxon>Synchytriaceae</taxon>
        <taxon>Synchytrium</taxon>
    </lineage>
</organism>
<evidence type="ECO:0000256" key="5">
    <source>
        <dbReference type="ARBA" id="ARBA00023242"/>
    </source>
</evidence>
<dbReference type="OrthoDB" id="337270at2759"/>
<comment type="function">
    <text evidence="6">Component of the Mediator complex, a coactivator involved in the regulated transcription of nearly all RNA polymerase II-dependent genes. Mediator functions as a bridge to convey information from gene-specific regulatory proteins to the basal RNA polymerase II transcription machinery. Mediator is recruited to promoters by direct interactions with regulatory proteins and serves as a scaffold for the assembly of a functional preinitiation complex with RNA polymerase II and the general transcription factors.</text>
</comment>
<dbReference type="AlphaFoldDB" id="A0A507CN08"/>
<keyword evidence="6" id="KW-0010">Activator</keyword>
<dbReference type="VEuPathDB" id="FungiDB:SeMB42_g05815"/>
<keyword evidence="10" id="KW-1185">Reference proteome</keyword>
<sequence>MRNITGGLPRCYLCLSPRMEHSTMDHRSIPASSANSFSLLKSDSVSALDAKLQEFIELLRRIGMSTADYQVEGKDVYMKRINQIVTSLQDLDQLKETVDIDIPPAVINDFICHGLNPDTFTAKQIRLFTDVNQKSYGRIRQLQLLKSEVEKEIMPNFPVLYEQLKKTLSSGNSSSSNGPSVVFSGGEHS</sequence>
<dbReference type="Proteomes" id="UP000317494">
    <property type="component" value="Unassembled WGS sequence"/>
</dbReference>
<dbReference type="GO" id="GO:0006357">
    <property type="term" value="P:regulation of transcription by RNA polymerase II"/>
    <property type="evidence" value="ECO:0007669"/>
    <property type="project" value="InterPro"/>
</dbReference>
<dbReference type="STRING" id="286115.A0A507CN08"/>
<protein>
    <recommendedName>
        <fullName evidence="6">Mediator of RNA polymerase II transcription subunit 10</fullName>
    </recommendedName>
    <alternativeName>
        <fullName evidence="6">Mediator complex subunit 10</fullName>
    </alternativeName>
</protein>
<evidence type="ECO:0000256" key="4">
    <source>
        <dbReference type="ARBA" id="ARBA00023163"/>
    </source>
</evidence>
<keyword evidence="5 6" id="KW-0539">Nucleus</keyword>